<gene>
    <name evidence="4" type="ORF">HMPREF9450_00087</name>
</gene>
<dbReference type="AlphaFoldDB" id="G5H577"/>
<sequence length="258" mass="26123">MKKLILLFSVVAAAAMTGFYAQGRPDAGAISAAGDRQMYRVTRFEGQPITGVSASVGFRVEVNESARTSVRVEIPAEWQDRLICEISPEGVVRLGIDTEGLRNFRGHDLTAVVNLGKVDVMKASTGAKITCNGSFTGGNAEISASTGGMVSGLTLTASGVGIKVSTGASVKDLHIVAGQVTAEGSTGASLSGAVFDASALSCKAGTGASLSMSHTGQSAALASNTGGSIRISGSTGSLTVNKSRTGGRVDTGNYKVDK</sequence>
<feature type="domain" description="Putative auto-transporter adhesin head GIN" evidence="3">
    <location>
        <begin position="50"/>
        <end position="213"/>
    </location>
</feature>
<feature type="chain" id="PRO_5003477810" description="Putative auto-transporter adhesin head GIN domain-containing protein" evidence="2">
    <location>
        <begin position="22"/>
        <end position="258"/>
    </location>
</feature>
<dbReference type="HOGENOM" id="CLU_1076196_0_0_10"/>
<evidence type="ECO:0000256" key="1">
    <source>
        <dbReference type="SAM" id="MobiDB-lite"/>
    </source>
</evidence>
<keyword evidence="2" id="KW-0732">Signal</keyword>
<dbReference type="InterPro" id="IPR021255">
    <property type="entry name" value="DUF2807"/>
</dbReference>
<dbReference type="EMBL" id="ADLD01000003">
    <property type="protein sequence ID" value="EHB93316.1"/>
    <property type="molecule type" value="Genomic_DNA"/>
</dbReference>
<proteinExistence type="predicted"/>
<accession>G5H577</accession>
<dbReference type="Gene3D" id="2.160.20.120">
    <property type="match status" value="1"/>
</dbReference>
<evidence type="ECO:0000259" key="3">
    <source>
        <dbReference type="Pfam" id="PF10988"/>
    </source>
</evidence>
<reference evidence="4 5" key="1">
    <citation type="submission" date="2011-08" db="EMBL/GenBank/DDBJ databases">
        <title>The Genome Sequence of Alistipes indistinctus YIT 12060.</title>
        <authorList>
            <consortium name="The Broad Institute Genome Sequencing Platform"/>
            <person name="Earl A."/>
            <person name="Ward D."/>
            <person name="Feldgarden M."/>
            <person name="Gevers D."/>
            <person name="Morotomi M."/>
            <person name="Young S.K."/>
            <person name="Zeng Q."/>
            <person name="Gargeya S."/>
            <person name="Fitzgerald M."/>
            <person name="Haas B."/>
            <person name="Abouelleil A."/>
            <person name="Alvarado L."/>
            <person name="Arachchi H.M."/>
            <person name="Berlin A."/>
            <person name="Brown A."/>
            <person name="Chapman S.B."/>
            <person name="Chen Z."/>
            <person name="Dunbar C."/>
            <person name="Freedman E."/>
            <person name="Gearin G."/>
            <person name="Gellesch M."/>
            <person name="Goldberg J."/>
            <person name="Griggs A."/>
            <person name="Gujja S."/>
            <person name="Heiman D."/>
            <person name="Howarth C."/>
            <person name="Larson L."/>
            <person name="Lui A."/>
            <person name="MacDonald P.J.P."/>
            <person name="Montmayeur A."/>
            <person name="Murphy C."/>
            <person name="Neiman D."/>
            <person name="Pearson M."/>
            <person name="Priest M."/>
            <person name="Roberts A."/>
            <person name="Saif S."/>
            <person name="Shea T."/>
            <person name="Shenoy N."/>
            <person name="Sisk P."/>
            <person name="Stolte C."/>
            <person name="Sykes S."/>
            <person name="Wortman J."/>
            <person name="Nusbaum C."/>
            <person name="Birren B."/>
        </authorList>
    </citation>
    <scope>NUCLEOTIDE SEQUENCE [LARGE SCALE GENOMIC DNA]</scope>
    <source>
        <strain evidence="4 5">YIT 12060</strain>
    </source>
</reference>
<dbReference type="GeneID" id="92816513"/>
<dbReference type="RefSeq" id="WP_009132893.1">
    <property type="nucleotide sequence ID" value="NZ_CP102250.1"/>
</dbReference>
<comment type="caution">
    <text evidence="4">The sequence shown here is derived from an EMBL/GenBank/DDBJ whole genome shotgun (WGS) entry which is preliminary data.</text>
</comment>
<name>G5H577_9BACT</name>
<dbReference type="PATRIC" id="fig|742725.3.peg.95"/>
<feature type="region of interest" description="Disordered" evidence="1">
    <location>
        <begin position="234"/>
        <end position="258"/>
    </location>
</feature>
<keyword evidence="5" id="KW-1185">Reference proteome</keyword>
<evidence type="ECO:0000313" key="4">
    <source>
        <dbReference type="EMBL" id="EHB93316.1"/>
    </source>
</evidence>
<dbReference type="Proteomes" id="UP000006008">
    <property type="component" value="Unassembled WGS sequence"/>
</dbReference>
<feature type="signal peptide" evidence="2">
    <location>
        <begin position="1"/>
        <end position="21"/>
    </location>
</feature>
<evidence type="ECO:0000256" key="2">
    <source>
        <dbReference type="SAM" id="SignalP"/>
    </source>
</evidence>
<evidence type="ECO:0000313" key="5">
    <source>
        <dbReference type="Proteomes" id="UP000006008"/>
    </source>
</evidence>
<organism evidence="4 5">
    <name type="scientific">Alistipes indistinctus YIT 12060</name>
    <dbReference type="NCBI Taxonomy" id="742725"/>
    <lineage>
        <taxon>Bacteria</taxon>
        <taxon>Pseudomonadati</taxon>
        <taxon>Bacteroidota</taxon>
        <taxon>Bacteroidia</taxon>
        <taxon>Bacteroidales</taxon>
        <taxon>Rikenellaceae</taxon>
        <taxon>Alistipes</taxon>
    </lineage>
</organism>
<protein>
    <recommendedName>
        <fullName evidence="3">Putative auto-transporter adhesin head GIN domain-containing protein</fullName>
    </recommendedName>
</protein>
<dbReference type="Pfam" id="PF10988">
    <property type="entry name" value="DUF2807"/>
    <property type="match status" value="1"/>
</dbReference>